<dbReference type="HOGENOM" id="CLU_139722_1_0_5"/>
<accession>Q98D45</accession>
<name>Q98D45_RHILO</name>
<reference evidence="2 3" key="1">
    <citation type="journal article" date="2000" name="DNA Res.">
        <title>Complete genome structure of the nitrogen-fixing symbiotic bacterium Mesorhizobium loti.</title>
        <authorList>
            <person name="Kaneko T."/>
            <person name="Nakamura Y."/>
            <person name="Sato S."/>
            <person name="Asamizu E."/>
            <person name="Kato T."/>
            <person name="Sasamoto S."/>
            <person name="Watanabe A."/>
            <person name="Idesawa K."/>
            <person name="Ishikawa A."/>
            <person name="Kawashima K."/>
            <person name="Kimura T."/>
            <person name="Kishida Y."/>
            <person name="Kiyokawa C."/>
            <person name="Kohara M."/>
            <person name="Matsumoto M."/>
            <person name="Matsuno A."/>
            <person name="Mochizuki Y."/>
            <person name="Nakayama S."/>
            <person name="Nakazaki N."/>
            <person name="Shimpo S."/>
            <person name="Sugimoto M."/>
            <person name="Takeuchi C."/>
            <person name="Yamada M."/>
            <person name="Tabata S."/>
        </authorList>
    </citation>
    <scope>NUCLEOTIDE SEQUENCE [LARGE SCALE GENOMIC DNA]</scope>
    <source>
        <strain evidence="3">LMG 29417 / CECT 9101 / MAFF 303099</strain>
    </source>
</reference>
<dbReference type="eggNOG" id="ENOG5033B49">
    <property type="taxonomic scope" value="Bacteria"/>
</dbReference>
<organism evidence="2 3">
    <name type="scientific">Mesorhizobium japonicum (strain LMG 29417 / CECT 9101 / MAFF 303099)</name>
    <name type="common">Mesorhizobium loti (strain MAFF 303099)</name>
    <dbReference type="NCBI Taxonomy" id="266835"/>
    <lineage>
        <taxon>Bacteria</taxon>
        <taxon>Pseudomonadati</taxon>
        <taxon>Pseudomonadota</taxon>
        <taxon>Alphaproteobacteria</taxon>
        <taxon>Hyphomicrobiales</taxon>
        <taxon>Phyllobacteriaceae</taxon>
        <taxon>Mesorhizobium</taxon>
    </lineage>
</organism>
<dbReference type="InterPro" id="IPR045510">
    <property type="entry name" value="DUF6481"/>
</dbReference>
<proteinExistence type="predicted"/>
<evidence type="ECO:0000313" key="2">
    <source>
        <dbReference type="EMBL" id="BAB51426.1"/>
    </source>
</evidence>
<dbReference type="Pfam" id="PF20089">
    <property type="entry name" value="DUF6481"/>
    <property type="match status" value="1"/>
</dbReference>
<protein>
    <submittedName>
        <fullName evidence="2">Mll4866 protein</fullName>
    </submittedName>
</protein>
<feature type="region of interest" description="Disordered" evidence="1">
    <location>
        <begin position="118"/>
        <end position="144"/>
    </location>
</feature>
<dbReference type="AlphaFoldDB" id="Q98D45"/>
<feature type="compositionally biased region" description="Basic and acidic residues" evidence="1">
    <location>
        <begin position="118"/>
        <end position="127"/>
    </location>
</feature>
<gene>
    <name evidence="2" type="ordered locus">mll4866</name>
</gene>
<dbReference type="KEGG" id="mlo:mll4866"/>
<dbReference type="Proteomes" id="UP000000552">
    <property type="component" value="Chromosome"/>
</dbReference>
<sequence length="144" mass="16180">MDLAIYREKDIFERRNAANEAKKALLERFKSKPAADDPAVLARQAERKAILQAREIREAEKARLKQEKLAREAAEKAEREAAAEAARIAAEEAAQAEAKIREAEETERIARLLADEAERKAKRDARYAARKARTGRAPPGFSAR</sequence>
<evidence type="ECO:0000256" key="1">
    <source>
        <dbReference type="SAM" id="MobiDB-lite"/>
    </source>
</evidence>
<dbReference type="EMBL" id="BA000012">
    <property type="protein sequence ID" value="BAB51426.1"/>
    <property type="molecule type" value="Genomic_DNA"/>
</dbReference>
<evidence type="ECO:0000313" key="3">
    <source>
        <dbReference type="Proteomes" id="UP000000552"/>
    </source>
</evidence>